<protein>
    <recommendedName>
        <fullName evidence="2">Anti-sigma factor antagonist</fullName>
    </recommendedName>
</protein>
<evidence type="ECO:0000256" key="2">
    <source>
        <dbReference type="RuleBase" id="RU003749"/>
    </source>
</evidence>
<dbReference type="PANTHER" id="PTHR33495:SF2">
    <property type="entry name" value="ANTI-SIGMA FACTOR ANTAGONIST TM_1081-RELATED"/>
    <property type="match status" value="1"/>
</dbReference>
<evidence type="ECO:0000313" key="5">
    <source>
        <dbReference type="Proteomes" id="UP001501509"/>
    </source>
</evidence>
<dbReference type="EMBL" id="BAAATD010000008">
    <property type="protein sequence ID" value="GAA2615097.1"/>
    <property type="molecule type" value="Genomic_DNA"/>
</dbReference>
<dbReference type="Pfam" id="PF01740">
    <property type="entry name" value="STAS"/>
    <property type="match status" value="1"/>
</dbReference>
<proteinExistence type="inferred from homology"/>
<dbReference type="InterPro" id="IPR002645">
    <property type="entry name" value="STAS_dom"/>
</dbReference>
<organism evidence="4 5">
    <name type="scientific">Actinomadura fulvescens</name>
    <dbReference type="NCBI Taxonomy" id="46160"/>
    <lineage>
        <taxon>Bacteria</taxon>
        <taxon>Bacillati</taxon>
        <taxon>Actinomycetota</taxon>
        <taxon>Actinomycetes</taxon>
        <taxon>Streptosporangiales</taxon>
        <taxon>Thermomonosporaceae</taxon>
        <taxon>Actinomadura</taxon>
    </lineage>
</organism>
<reference evidence="4 5" key="1">
    <citation type="journal article" date="2019" name="Int. J. Syst. Evol. Microbiol.">
        <title>The Global Catalogue of Microorganisms (GCM) 10K type strain sequencing project: providing services to taxonomists for standard genome sequencing and annotation.</title>
        <authorList>
            <consortium name="The Broad Institute Genomics Platform"/>
            <consortium name="The Broad Institute Genome Sequencing Center for Infectious Disease"/>
            <person name="Wu L."/>
            <person name="Ma J."/>
        </authorList>
    </citation>
    <scope>NUCLEOTIDE SEQUENCE [LARGE SCALE GENOMIC DNA]</scope>
    <source>
        <strain evidence="4 5">JCM 6833</strain>
    </source>
</reference>
<dbReference type="PROSITE" id="PS50801">
    <property type="entry name" value="STAS"/>
    <property type="match status" value="1"/>
</dbReference>
<dbReference type="InterPro" id="IPR036513">
    <property type="entry name" value="STAS_dom_sf"/>
</dbReference>
<dbReference type="NCBIfam" id="TIGR00377">
    <property type="entry name" value="ant_ant_sig"/>
    <property type="match status" value="1"/>
</dbReference>
<keyword evidence="5" id="KW-1185">Reference proteome</keyword>
<gene>
    <name evidence="4" type="ORF">GCM10010411_57600</name>
</gene>
<dbReference type="Gene3D" id="3.30.750.24">
    <property type="entry name" value="STAS domain"/>
    <property type="match status" value="1"/>
</dbReference>
<sequence>MDVALNLATHHTDGILTITVTGELDIATTQQLLACLDSVFAQLSHHRSEHNGDQGVNRLAIDTSNVSFIDAHGLGVLIALHGRARRHHIPLHLTAPSPAVDRLLAITGTHHHFAPLPAQP</sequence>
<comment type="caution">
    <text evidence="4">The sequence shown here is derived from an EMBL/GenBank/DDBJ whole genome shotgun (WGS) entry which is preliminary data.</text>
</comment>
<dbReference type="SUPFAM" id="SSF52091">
    <property type="entry name" value="SpoIIaa-like"/>
    <property type="match status" value="1"/>
</dbReference>
<name>A0ABN3Q3H5_9ACTN</name>
<dbReference type="Proteomes" id="UP001501509">
    <property type="component" value="Unassembled WGS sequence"/>
</dbReference>
<feature type="domain" description="STAS" evidence="3">
    <location>
        <begin position="5"/>
        <end position="120"/>
    </location>
</feature>
<evidence type="ECO:0000313" key="4">
    <source>
        <dbReference type="EMBL" id="GAA2615097.1"/>
    </source>
</evidence>
<accession>A0ABN3Q3H5</accession>
<dbReference type="PANTHER" id="PTHR33495">
    <property type="entry name" value="ANTI-SIGMA FACTOR ANTAGONIST TM_1081-RELATED-RELATED"/>
    <property type="match status" value="1"/>
</dbReference>
<evidence type="ECO:0000256" key="1">
    <source>
        <dbReference type="ARBA" id="ARBA00009013"/>
    </source>
</evidence>
<dbReference type="CDD" id="cd07043">
    <property type="entry name" value="STAS_anti-anti-sigma_factors"/>
    <property type="match status" value="1"/>
</dbReference>
<dbReference type="RefSeq" id="WP_344545589.1">
    <property type="nucleotide sequence ID" value="NZ_BAAATD010000008.1"/>
</dbReference>
<evidence type="ECO:0000259" key="3">
    <source>
        <dbReference type="PROSITE" id="PS50801"/>
    </source>
</evidence>
<comment type="similarity">
    <text evidence="1 2">Belongs to the anti-sigma-factor antagonist family.</text>
</comment>
<dbReference type="InterPro" id="IPR003658">
    <property type="entry name" value="Anti-sigma_ant"/>
</dbReference>